<feature type="domain" description="AB hydrolase-1" evidence="2">
    <location>
        <begin position="49"/>
        <end position="288"/>
    </location>
</feature>
<evidence type="ECO:0000313" key="3">
    <source>
        <dbReference type="EMBL" id="OHA21025.1"/>
    </source>
</evidence>
<dbReference type="EMBL" id="MHRI01000017">
    <property type="protein sequence ID" value="OHA21025.1"/>
    <property type="molecule type" value="Genomic_DNA"/>
</dbReference>
<evidence type="ECO:0000313" key="4">
    <source>
        <dbReference type="Proteomes" id="UP000178121"/>
    </source>
</evidence>
<organism evidence="3 4">
    <name type="scientific">Candidatus Taylorbacteria bacterium RIFCSPHIGHO2_01_FULL_51_15</name>
    <dbReference type="NCBI Taxonomy" id="1802304"/>
    <lineage>
        <taxon>Bacteria</taxon>
        <taxon>Candidatus Tayloriibacteriota</taxon>
    </lineage>
</organism>
<protein>
    <recommendedName>
        <fullName evidence="2">AB hydrolase-1 domain-containing protein</fullName>
    </recommendedName>
</protein>
<evidence type="ECO:0000256" key="1">
    <source>
        <dbReference type="SAM" id="MobiDB-lite"/>
    </source>
</evidence>
<gene>
    <name evidence="3" type="ORF">A2849_01820</name>
</gene>
<dbReference type="AlphaFoldDB" id="A0A1G2MAT3"/>
<name>A0A1G2MAT3_9BACT</name>
<sequence>MQIFRTKFKKDILAEFILPFRPSNRVIILCKGMPGMPRFPDVLKFWARKGFWVFFPRYRGTWESGGEFLRESPEKDILDVIDELPKGFTDLWSGKRYKLPSADCEIYLLGGSFGGPAAILCSRDPRVRKAVAFAPVIDWKAPSDEPMGKLGAFLPKGFGNSYRFSKKNWRRLSENKFYSPISLIPSLRSSPAGGELPKGEGWEPRGSASPPARARTIKTGKEGCPVFALPRNRLRGTGGDGVVGVDGSKLLIFHAKDDRSVPYSYTKRFAAKTGAKLITLQTGGHFGFSKSIEPRIYEHIRNFFRQKKG</sequence>
<dbReference type="Pfam" id="PF12697">
    <property type="entry name" value="Abhydrolase_6"/>
    <property type="match status" value="1"/>
</dbReference>
<dbReference type="SUPFAM" id="SSF53474">
    <property type="entry name" value="alpha/beta-Hydrolases"/>
    <property type="match status" value="1"/>
</dbReference>
<dbReference type="InterPro" id="IPR000073">
    <property type="entry name" value="AB_hydrolase_1"/>
</dbReference>
<dbReference type="Gene3D" id="3.40.50.1820">
    <property type="entry name" value="alpha/beta hydrolase"/>
    <property type="match status" value="2"/>
</dbReference>
<accession>A0A1G2MAT3</accession>
<dbReference type="Proteomes" id="UP000178121">
    <property type="component" value="Unassembled WGS sequence"/>
</dbReference>
<reference evidence="3 4" key="1">
    <citation type="journal article" date="2016" name="Nat. Commun.">
        <title>Thousands of microbial genomes shed light on interconnected biogeochemical processes in an aquifer system.</title>
        <authorList>
            <person name="Anantharaman K."/>
            <person name="Brown C.T."/>
            <person name="Hug L.A."/>
            <person name="Sharon I."/>
            <person name="Castelle C.J."/>
            <person name="Probst A.J."/>
            <person name="Thomas B.C."/>
            <person name="Singh A."/>
            <person name="Wilkins M.J."/>
            <person name="Karaoz U."/>
            <person name="Brodie E.L."/>
            <person name="Williams K.H."/>
            <person name="Hubbard S.S."/>
            <person name="Banfield J.F."/>
        </authorList>
    </citation>
    <scope>NUCLEOTIDE SEQUENCE [LARGE SCALE GENOMIC DNA]</scope>
</reference>
<comment type="caution">
    <text evidence="3">The sequence shown here is derived from an EMBL/GenBank/DDBJ whole genome shotgun (WGS) entry which is preliminary data.</text>
</comment>
<feature type="region of interest" description="Disordered" evidence="1">
    <location>
        <begin position="189"/>
        <end position="216"/>
    </location>
</feature>
<proteinExistence type="predicted"/>
<evidence type="ECO:0000259" key="2">
    <source>
        <dbReference type="Pfam" id="PF12697"/>
    </source>
</evidence>
<dbReference type="InterPro" id="IPR029058">
    <property type="entry name" value="AB_hydrolase_fold"/>
</dbReference>